<proteinExistence type="predicted"/>
<feature type="compositionally biased region" description="Polar residues" evidence="1">
    <location>
        <begin position="172"/>
        <end position="182"/>
    </location>
</feature>
<feature type="compositionally biased region" description="Basic residues" evidence="1">
    <location>
        <begin position="295"/>
        <end position="305"/>
    </location>
</feature>
<dbReference type="AlphaFoldDB" id="A0AA39IYC4"/>
<feature type="compositionally biased region" description="Low complexity" evidence="1">
    <location>
        <begin position="25"/>
        <end position="39"/>
    </location>
</feature>
<feature type="region of interest" description="Disordered" evidence="1">
    <location>
        <begin position="333"/>
        <end position="366"/>
    </location>
</feature>
<keyword evidence="3" id="KW-1185">Reference proteome</keyword>
<sequence>MSSPPLPREEHHSPPPHPDIIVEAGSPDGDVDGSSSSGHSSEEGAQYDKHRHKFSKYHDHDFLRGLAENGNETGLDGGSGRFKVVAGDEAASIVRSYAGSTIDVRAAQLPNLNPVVFAFSTYTAGGRKVVDYYKTWKGIPKAHRKKGQRKTDFLDDEFRRVVKNLDKEYKRLTSSPSSSPQIGVNKPLPHSPLTRQSSISANVKQAPQSPTPSAVKPLPKPPVLKLVDEPPPSGGPLTARPNIPMTVSDSVVSLPLLGPINGLTVHDSLPLRLVNPDLRSPSDSSFLLPDQANHTGKHRRSKHSIHTSDESQGYDSDSPEILIVVVDENNKDLPTWHGLETNARSAPQPARAPSVRRSPWDGGPLR</sequence>
<gene>
    <name evidence="2" type="ORF">EV421DRAFT_199384</name>
</gene>
<name>A0AA39IYC4_9AGAR</name>
<protein>
    <submittedName>
        <fullName evidence="2">Uncharacterized protein</fullName>
    </submittedName>
</protein>
<feature type="region of interest" description="Disordered" evidence="1">
    <location>
        <begin position="279"/>
        <end position="316"/>
    </location>
</feature>
<feature type="region of interest" description="Disordered" evidence="1">
    <location>
        <begin position="1"/>
        <end position="52"/>
    </location>
</feature>
<feature type="region of interest" description="Disordered" evidence="1">
    <location>
        <begin position="169"/>
        <end position="244"/>
    </location>
</feature>
<feature type="compositionally biased region" description="Low complexity" evidence="1">
    <location>
        <begin position="343"/>
        <end position="357"/>
    </location>
</feature>
<organism evidence="2 3">
    <name type="scientific">Armillaria borealis</name>
    <dbReference type="NCBI Taxonomy" id="47425"/>
    <lineage>
        <taxon>Eukaryota</taxon>
        <taxon>Fungi</taxon>
        <taxon>Dikarya</taxon>
        <taxon>Basidiomycota</taxon>
        <taxon>Agaricomycotina</taxon>
        <taxon>Agaricomycetes</taxon>
        <taxon>Agaricomycetidae</taxon>
        <taxon>Agaricales</taxon>
        <taxon>Marasmiineae</taxon>
        <taxon>Physalacriaceae</taxon>
        <taxon>Armillaria</taxon>
    </lineage>
</organism>
<dbReference type="EMBL" id="JAUEPT010000123">
    <property type="protein sequence ID" value="KAK0431098.1"/>
    <property type="molecule type" value="Genomic_DNA"/>
</dbReference>
<dbReference type="Proteomes" id="UP001175226">
    <property type="component" value="Unassembled WGS sequence"/>
</dbReference>
<feature type="compositionally biased region" description="Polar residues" evidence="1">
    <location>
        <begin position="193"/>
        <end position="208"/>
    </location>
</feature>
<reference evidence="2" key="1">
    <citation type="submission" date="2023-06" db="EMBL/GenBank/DDBJ databases">
        <authorList>
            <consortium name="Lawrence Berkeley National Laboratory"/>
            <person name="Ahrendt S."/>
            <person name="Sahu N."/>
            <person name="Indic B."/>
            <person name="Wong-Bajracharya J."/>
            <person name="Merenyi Z."/>
            <person name="Ke H.-M."/>
            <person name="Monk M."/>
            <person name="Kocsube S."/>
            <person name="Drula E."/>
            <person name="Lipzen A."/>
            <person name="Balint B."/>
            <person name="Henrissat B."/>
            <person name="Andreopoulos B."/>
            <person name="Martin F.M."/>
            <person name="Harder C.B."/>
            <person name="Rigling D."/>
            <person name="Ford K.L."/>
            <person name="Foster G.D."/>
            <person name="Pangilinan J."/>
            <person name="Papanicolaou A."/>
            <person name="Barry K."/>
            <person name="LaButti K."/>
            <person name="Viragh M."/>
            <person name="Koriabine M."/>
            <person name="Yan M."/>
            <person name="Riley R."/>
            <person name="Champramary S."/>
            <person name="Plett K.L."/>
            <person name="Tsai I.J."/>
            <person name="Slot J."/>
            <person name="Sipos G."/>
            <person name="Plett J."/>
            <person name="Nagy L.G."/>
            <person name="Grigoriev I.V."/>
        </authorList>
    </citation>
    <scope>NUCLEOTIDE SEQUENCE</scope>
    <source>
        <strain evidence="2">FPL87.14</strain>
    </source>
</reference>
<evidence type="ECO:0000313" key="2">
    <source>
        <dbReference type="EMBL" id="KAK0431098.1"/>
    </source>
</evidence>
<accession>A0AA39IYC4</accession>
<evidence type="ECO:0000313" key="3">
    <source>
        <dbReference type="Proteomes" id="UP001175226"/>
    </source>
</evidence>
<evidence type="ECO:0000256" key="1">
    <source>
        <dbReference type="SAM" id="MobiDB-lite"/>
    </source>
</evidence>
<comment type="caution">
    <text evidence="2">The sequence shown here is derived from an EMBL/GenBank/DDBJ whole genome shotgun (WGS) entry which is preliminary data.</text>
</comment>